<dbReference type="PANTHER" id="PTHR44366">
    <property type="entry name" value="UDP-N-ACETYLGLUCOSAMINE--PEPTIDE N-ACETYLGLUCOSAMINYLTRANSFERASE 110 KDA SUBUNIT"/>
    <property type="match status" value="1"/>
</dbReference>
<evidence type="ECO:0000313" key="4">
    <source>
        <dbReference type="Proteomes" id="UP000473574"/>
    </source>
</evidence>
<dbReference type="Gene3D" id="3.40.630.30">
    <property type="match status" value="1"/>
</dbReference>
<accession>A0A6M0S958</accession>
<feature type="repeat" description="TPR" evidence="1">
    <location>
        <begin position="489"/>
        <end position="522"/>
    </location>
</feature>
<evidence type="ECO:0000259" key="2">
    <source>
        <dbReference type="Pfam" id="PF13480"/>
    </source>
</evidence>
<feature type="repeat" description="TPR" evidence="1">
    <location>
        <begin position="679"/>
        <end position="712"/>
    </location>
</feature>
<feature type="repeat" description="TPR" evidence="1">
    <location>
        <begin position="643"/>
        <end position="676"/>
    </location>
</feature>
<comment type="caution">
    <text evidence="3">The sequence shown here is derived from an EMBL/GenBank/DDBJ whole genome shotgun (WGS) entry which is preliminary data.</text>
</comment>
<feature type="repeat" description="TPR" evidence="1">
    <location>
        <begin position="548"/>
        <end position="581"/>
    </location>
</feature>
<evidence type="ECO:0000313" key="3">
    <source>
        <dbReference type="EMBL" id="NEZ64312.1"/>
    </source>
</evidence>
<dbReference type="InterPro" id="IPR011990">
    <property type="entry name" value="TPR-like_helical_dom_sf"/>
</dbReference>
<protein>
    <submittedName>
        <fullName evidence="3">GNAT family N-acetyltransferase</fullName>
    </submittedName>
</protein>
<dbReference type="Pfam" id="PF00515">
    <property type="entry name" value="TPR_1"/>
    <property type="match status" value="1"/>
</dbReference>
<dbReference type="EMBL" id="QZCE01000002">
    <property type="protein sequence ID" value="NEZ64312.1"/>
    <property type="molecule type" value="Genomic_DNA"/>
</dbReference>
<name>A0A6M0S958_9CYAN</name>
<keyword evidence="3" id="KW-0808">Transferase</keyword>
<evidence type="ECO:0000256" key="1">
    <source>
        <dbReference type="PROSITE-ProRule" id="PRU00339"/>
    </source>
</evidence>
<dbReference type="SMART" id="SM00028">
    <property type="entry name" value="TPR"/>
    <property type="match status" value="8"/>
</dbReference>
<dbReference type="PROSITE" id="PS50005">
    <property type="entry name" value="TPR"/>
    <property type="match status" value="7"/>
</dbReference>
<dbReference type="Pfam" id="PF13432">
    <property type="entry name" value="TPR_16"/>
    <property type="match status" value="1"/>
</dbReference>
<dbReference type="Pfam" id="PF13181">
    <property type="entry name" value="TPR_8"/>
    <property type="match status" value="2"/>
</dbReference>
<gene>
    <name evidence="3" type="ORF">D0962_16185</name>
</gene>
<organism evidence="3 4">
    <name type="scientific">Adonisia turfae CCMR0082</name>
    <dbReference type="NCBI Taxonomy" id="2304604"/>
    <lineage>
        <taxon>Bacteria</taxon>
        <taxon>Bacillati</taxon>
        <taxon>Cyanobacteriota</taxon>
        <taxon>Adonisia</taxon>
        <taxon>Adonisia turfae</taxon>
    </lineage>
</organism>
<feature type="repeat" description="TPR" evidence="1">
    <location>
        <begin position="418"/>
        <end position="451"/>
    </location>
</feature>
<keyword evidence="1" id="KW-0802">TPR repeat</keyword>
<dbReference type="SUPFAM" id="SSF55729">
    <property type="entry name" value="Acyl-CoA N-acyltransferases (Nat)"/>
    <property type="match status" value="1"/>
</dbReference>
<sequence length="797" mass="91221">MPTNCIQPIADKSNIAMRIDVVDTLEQFKEIKEEWEWVYQSDPKSLFFISWVWLNGRLNCHEAYEQPWMILAAKETEPNQNYVAFFPLVINTDEKLPGQLYNELSIIGVTDAMHIPFICLPNYEKDVASAFANYLLQHFTAWSTLTIANLSTADTRSKLLLEDFPKENYLVQELHHTSDVDSIDNNIVPHILLPQNWDIYLQEKLSSNTRQKVKRLLRKVSQNGEFRVTQPTAETLDQHIKVLLKFWEKSWSGRKGNEHCRNILENADLSLRRCFDYHCLYLPVLWRNDQPLGAIANLIDWQKKSMLFWLGGRDEAVKNLSSGLILHALSIQFAIQNQFEVYDFLMGNEAYKFSLGAQPQHIKILTLQRRGESQRSPQLDIRTLPQALEIASIYHQAGRLSEAGQCYRQILHTQPEHAEALYGLGVICQRTGDWQGAETSFKKLLELQPDNLKAWFSLGTLYQTQGHLHRADQTFRRALDLPTVPVITAAIFHNLGYLLQQQGDWDGAIDCYQQAKDLQPECVEADVIWANALYEQGKLSSEKYSHYANLNMDLGDQRRQVGDLSVAIAYYQQAIAMQPDLAEASYYLGLTLQIQGDVDNDNILACYQRAWQLKPAYREAEVAVANILYDQKQLPPSENHQYALANYELGNKYQKQQELEVAISYYRQATLMQPELLDAYSHLALMLQLKGEESWDEAIACYQKALNLNPADPTADIGIATILYHQGKLSQSEQLRYADRAYTLGNSQKELGDLQAAIDSYRIAISMNSSLTDAKHALRTALQERDNVTIKVSCVKQ</sequence>
<feature type="repeat" description="TPR" evidence="1">
    <location>
        <begin position="738"/>
        <end position="771"/>
    </location>
</feature>
<proteinExistence type="predicted"/>
<dbReference type="Pfam" id="PF13424">
    <property type="entry name" value="TPR_12"/>
    <property type="match status" value="1"/>
</dbReference>
<reference evidence="3 4" key="1">
    <citation type="journal article" date="2020" name="Microb. Ecol.">
        <title>Ecogenomics of the Marine Benthic Filamentous Cyanobacterium Adonisia.</title>
        <authorList>
            <person name="Walter J.M."/>
            <person name="Coutinho F.H."/>
            <person name="Leomil L."/>
            <person name="Hargreaves P.I."/>
            <person name="Campeao M.E."/>
            <person name="Vieira V.V."/>
            <person name="Silva B.S."/>
            <person name="Fistarol G.O."/>
            <person name="Salomon P.S."/>
            <person name="Sawabe T."/>
            <person name="Mino S."/>
            <person name="Hosokawa M."/>
            <person name="Miyashita H."/>
            <person name="Maruyama F."/>
            <person name="van Verk M.C."/>
            <person name="Dutilh B.E."/>
            <person name="Thompson C.C."/>
            <person name="Thompson F.L."/>
        </authorList>
    </citation>
    <scope>NUCLEOTIDE SEQUENCE [LARGE SCALE GENOMIC DNA]</scope>
    <source>
        <strain evidence="3 4">CCMR0082</strain>
    </source>
</reference>
<feature type="domain" description="BioF2-like acetyltransferase" evidence="2">
    <location>
        <begin position="207"/>
        <end position="352"/>
    </location>
</feature>
<dbReference type="Gene3D" id="1.25.40.10">
    <property type="entry name" value="Tetratricopeptide repeat domain"/>
    <property type="match status" value="3"/>
</dbReference>
<dbReference type="InterPro" id="IPR037919">
    <property type="entry name" value="OGT"/>
</dbReference>
<dbReference type="InterPro" id="IPR016181">
    <property type="entry name" value="Acyl_CoA_acyltransferase"/>
</dbReference>
<dbReference type="Proteomes" id="UP000473574">
    <property type="component" value="Unassembled WGS sequence"/>
</dbReference>
<dbReference type="InterPro" id="IPR038740">
    <property type="entry name" value="BioF2-like_GNAT_dom"/>
</dbReference>
<dbReference type="PANTHER" id="PTHR44366:SF1">
    <property type="entry name" value="UDP-N-ACETYLGLUCOSAMINE--PEPTIDE N-ACETYLGLUCOSAMINYLTRANSFERASE 110 KDA SUBUNIT"/>
    <property type="match status" value="1"/>
</dbReference>
<dbReference type="SUPFAM" id="SSF48452">
    <property type="entry name" value="TPR-like"/>
    <property type="match status" value="2"/>
</dbReference>
<dbReference type="GO" id="GO:0097363">
    <property type="term" value="F:protein O-acetylglucosaminyltransferase activity"/>
    <property type="evidence" value="ECO:0007669"/>
    <property type="project" value="TreeGrafter"/>
</dbReference>
<dbReference type="Pfam" id="PF13414">
    <property type="entry name" value="TPR_11"/>
    <property type="match status" value="1"/>
</dbReference>
<dbReference type="PROSITE" id="PS50293">
    <property type="entry name" value="TPR_REGION"/>
    <property type="match status" value="1"/>
</dbReference>
<dbReference type="InterPro" id="IPR019734">
    <property type="entry name" value="TPR_rpt"/>
</dbReference>
<dbReference type="Pfam" id="PF13480">
    <property type="entry name" value="Acetyltransf_6"/>
    <property type="match status" value="1"/>
</dbReference>
<feature type="repeat" description="TPR" evidence="1">
    <location>
        <begin position="452"/>
        <end position="485"/>
    </location>
</feature>
<dbReference type="GO" id="GO:0006493">
    <property type="term" value="P:protein O-linked glycosylation"/>
    <property type="evidence" value="ECO:0007669"/>
    <property type="project" value="InterPro"/>
</dbReference>
<dbReference type="AlphaFoldDB" id="A0A6M0S958"/>